<dbReference type="EnsemblBacteria" id="ACO81022">
    <property type="protein sequence ID" value="ACO81022"/>
    <property type="gene ID" value="Avin_49250"/>
</dbReference>
<evidence type="ECO:0000256" key="5">
    <source>
        <dbReference type="ARBA" id="ARBA00023239"/>
    </source>
</evidence>
<dbReference type="InterPro" id="IPR042096">
    <property type="entry name" value="Dihydro-acid_dehy_C"/>
</dbReference>
<dbReference type="NCBIfam" id="NF009560">
    <property type="entry name" value="PRK13017.1"/>
    <property type="match status" value="1"/>
</dbReference>
<keyword evidence="9" id="KW-1185">Reference proteome</keyword>
<comment type="similarity">
    <text evidence="1">Belongs to the IlvD/Edd family.</text>
</comment>
<evidence type="ECO:0000256" key="1">
    <source>
        <dbReference type="ARBA" id="ARBA00006486"/>
    </source>
</evidence>
<dbReference type="GO" id="GO:0051536">
    <property type="term" value="F:iron-sulfur cluster binding"/>
    <property type="evidence" value="ECO:0007669"/>
    <property type="project" value="UniProtKB-KW"/>
</dbReference>
<dbReference type="RefSeq" id="WP_012703384.1">
    <property type="nucleotide sequence ID" value="NC_012560.1"/>
</dbReference>
<dbReference type="InterPro" id="IPR056740">
    <property type="entry name" value="ILV_EDD_C"/>
</dbReference>
<evidence type="ECO:0000256" key="2">
    <source>
        <dbReference type="ARBA" id="ARBA00022723"/>
    </source>
</evidence>
<keyword evidence="4" id="KW-0411">Iron-sulfur</keyword>
<dbReference type="HOGENOM" id="CLU_014271_3_1_6"/>
<keyword evidence="5" id="KW-0456">Lyase</keyword>
<feature type="domain" description="Dihydroxy-acid/6-phosphogluconate dehydratase C-terminal" evidence="7">
    <location>
        <begin position="365"/>
        <end position="560"/>
    </location>
</feature>
<dbReference type="FunFam" id="3.50.30.80:FF:000001">
    <property type="entry name" value="Dihydroxy-acid dehydratase"/>
    <property type="match status" value="1"/>
</dbReference>
<dbReference type="EMBL" id="CP001157">
    <property type="protein sequence ID" value="ACO81022.1"/>
    <property type="molecule type" value="Genomic_DNA"/>
</dbReference>
<evidence type="ECO:0000259" key="6">
    <source>
        <dbReference type="Pfam" id="PF00920"/>
    </source>
</evidence>
<dbReference type="STRING" id="322710.Avin_49250"/>
<name>C1DL29_AZOVD</name>
<keyword evidence="3" id="KW-0408">Iron</keyword>
<evidence type="ECO:0000256" key="4">
    <source>
        <dbReference type="ARBA" id="ARBA00023014"/>
    </source>
</evidence>
<dbReference type="PROSITE" id="PS00886">
    <property type="entry name" value="ILVD_EDD_1"/>
    <property type="match status" value="1"/>
</dbReference>
<dbReference type="GO" id="GO:0016836">
    <property type="term" value="F:hydro-lyase activity"/>
    <property type="evidence" value="ECO:0007669"/>
    <property type="project" value="UniProtKB-ARBA"/>
</dbReference>
<evidence type="ECO:0000313" key="9">
    <source>
        <dbReference type="Proteomes" id="UP000002424"/>
    </source>
</evidence>
<dbReference type="Pfam" id="PF00920">
    <property type="entry name" value="ILVD_EDD_N"/>
    <property type="match status" value="1"/>
</dbReference>
<sequence>MSDKRPLRSAAWFGSTDKNGFMYRSWMKNQGIPDHEFQGKPIIGICNTWSELTPCNAHFRKVAEHVKKGVLEAGGFPVEFPVFSNGESNLRPTAMLTRNLASMDVEEAIRGNPVDAVVLLTGCDKTTPALLMGAASCDVPAIVVTGGPMLNGKHKGRDIGAGTVVWQMHEAYKAGQISLDEFLSAEAGMSRSAGTCNTMGTASTMACMAEALGTSLPHNAAIPAVDARRYVLAHLSGMRIVEMVWEDLCLSKILTREAFENAIRVNAAIGGSTNAVIHLKAIAGRIGVSLELDDWTRIGRGMPTIVDLQPSGRFLMEEFYYAGGLPAVIRRMDEGGLLPNPGALTVNGKSLGDNCARAPIYGEDEVIRTLDNPLRADGGICVLRGNLAPRGAVLKPSAATPALMQHRGRAVVFENFDDYKARIADPALDVDETCVLVMKNAGPKGYPGMAEVGNMGLPPKVLAKGITDMVRISDARMSGTAYGTVVLHVAPEAAAGGPLAAVRDGDMIELDCAGGRLHLDISDEELAARLADLAPPAPLLWDGGYRRLYIDHVLQADEGCDFDFLVGCRGAEVPRHSH</sequence>
<proteinExistence type="inferred from homology"/>
<dbReference type="PANTHER" id="PTHR43183">
    <property type="entry name" value="HYPOTHETICAL DIHYDROXYACID DEHYDRATASE (EUROFUNG)-RELATED"/>
    <property type="match status" value="1"/>
</dbReference>
<dbReference type="InterPro" id="IPR000581">
    <property type="entry name" value="ILV_EDD_N"/>
</dbReference>
<accession>C1DL29</accession>
<gene>
    <name evidence="8" type="ordered locus">Avin_49250</name>
</gene>
<dbReference type="SUPFAM" id="SSF52016">
    <property type="entry name" value="LeuD/IlvD-like"/>
    <property type="match status" value="1"/>
</dbReference>
<evidence type="ECO:0000313" key="8">
    <source>
        <dbReference type="EMBL" id="ACO81022.1"/>
    </source>
</evidence>
<dbReference type="eggNOG" id="COG0129">
    <property type="taxonomic scope" value="Bacteria"/>
</dbReference>
<protein>
    <submittedName>
        <fullName evidence="8">L-arabonate dehydratase</fullName>
    </submittedName>
</protein>
<keyword evidence="2" id="KW-0479">Metal-binding</keyword>
<dbReference type="InterPro" id="IPR052352">
    <property type="entry name" value="Sugar_Degrad_Dehydratases"/>
</dbReference>
<dbReference type="GeneID" id="88187780"/>
<dbReference type="AlphaFoldDB" id="C1DL29"/>
<dbReference type="GO" id="GO:0046872">
    <property type="term" value="F:metal ion binding"/>
    <property type="evidence" value="ECO:0007669"/>
    <property type="project" value="UniProtKB-KW"/>
</dbReference>
<dbReference type="Pfam" id="PF24877">
    <property type="entry name" value="ILV_EDD_C"/>
    <property type="match status" value="1"/>
</dbReference>
<dbReference type="SUPFAM" id="SSF143975">
    <property type="entry name" value="IlvD/EDD N-terminal domain-like"/>
    <property type="match status" value="1"/>
</dbReference>
<organism evidence="8 9">
    <name type="scientific">Azotobacter vinelandii (strain DJ / ATCC BAA-1303)</name>
    <dbReference type="NCBI Taxonomy" id="322710"/>
    <lineage>
        <taxon>Bacteria</taxon>
        <taxon>Pseudomonadati</taxon>
        <taxon>Pseudomonadota</taxon>
        <taxon>Gammaproteobacteria</taxon>
        <taxon>Pseudomonadales</taxon>
        <taxon>Pseudomonadaceae</taxon>
        <taxon>Azotobacter</taxon>
    </lineage>
</organism>
<dbReference type="Proteomes" id="UP000002424">
    <property type="component" value="Chromosome"/>
</dbReference>
<evidence type="ECO:0000259" key="7">
    <source>
        <dbReference type="Pfam" id="PF24877"/>
    </source>
</evidence>
<dbReference type="InterPro" id="IPR020558">
    <property type="entry name" value="DiOHA_6PGluconate_deHydtase_CS"/>
</dbReference>
<dbReference type="NCBIfam" id="NF004784">
    <property type="entry name" value="PRK06131.1"/>
    <property type="match status" value="1"/>
</dbReference>
<reference evidence="8 9" key="1">
    <citation type="journal article" date="2009" name="J. Bacteriol.">
        <title>Genome sequence of Azotobacter vinelandii, an obligate aerobe specialized to support diverse anaerobic metabolic processes.</title>
        <authorList>
            <person name="Setubal J.C."/>
            <person name="dos Santos P."/>
            <person name="Goldman B.S."/>
            <person name="Ertesvag H."/>
            <person name="Espin G."/>
            <person name="Rubio L.M."/>
            <person name="Valla S."/>
            <person name="Almeida N.F."/>
            <person name="Balasubramanian D."/>
            <person name="Cromes L."/>
            <person name="Curatti L."/>
            <person name="Du Z."/>
            <person name="Godsy E."/>
            <person name="Goodner B."/>
            <person name="Hellner-Burris K."/>
            <person name="Hernandez J.A."/>
            <person name="Houmiel K."/>
            <person name="Imperial J."/>
            <person name="Kennedy C."/>
            <person name="Larson T.J."/>
            <person name="Latreille P."/>
            <person name="Ligon L.S."/>
            <person name="Lu J."/>
            <person name="Maerk M."/>
            <person name="Miller N.M."/>
            <person name="Norton S."/>
            <person name="O'Carroll I.P."/>
            <person name="Paulsen I."/>
            <person name="Raulfs E.C."/>
            <person name="Roemer R."/>
            <person name="Rosser J."/>
            <person name="Segura D."/>
            <person name="Slater S."/>
            <person name="Stricklin S.L."/>
            <person name="Studholme D.J."/>
            <person name="Sun J."/>
            <person name="Viana C.J."/>
            <person name="Wallin E."/>
            <person name="Wang B."/>
            <person name="Wheeler C."/>
            <person name="Zhu H."/>
            <person name="Dean D.R."/>
            <person name="Dixon R."/>
            <person name="Wood D."/>
        </authorList>
    </citation>
    <scope>NUCLEOTIDE SEQUENCE [LARGE SCALE GENOMIC DNA]</scope>
    <source>
        <strain evidence="9">DJ / ATCC BAA-1303</strain>
    </source>
</reference>
<dbReference type="KEGG" id="avn:Avin_49250"/>
<evidence type="ECO:0000256" key="3">
    <source>
        <dbReference type="ARBA" id="ARBA00023004"/>
    </source>
</evidence>
<dbReference type="PANTHER" id="PTHR43183:SF1">
    <property type="entry name" value="HYPOTHETICAL DIHYDROXY-ACID DEHYDRATASE (EUROFUNG)-RELATED"/>
    <property type="match status" value="1"/>
</dbReference>
<feature type="domain" description="Dihydroxy-acid/6-phosphogluconate dehydratase N-terminal" evidence="6">
    <location>
        <begin position="40"/>
        <end position="354"/>
    </location>
</feature>
<dbReference type="InterPro" id="IPR037237">
    <property type="entry name" value="IlvD/EDD_N"/>
</dbReference>
<dbReference type="Gene3D" id="3.50.30.80">
    <property type="entry name" value="IlvD/EDD C-terminal domain-like"/>
    <property type="match status" value="1"/>
</dbReference>
<dbReference type="OrthoDB" id="9807077at2"/>